<dbReference type="Pfam" id="PF04978">
    <property type="entry name" value="MST"/>
    <property type="match status" value="1"/>
</dbReference>
<comment type="caution">
    <text evidence="1">The sequence shown here is derived from an EMBL/GenBank/DDBJ whole genome shotgun (WGS) entry which is preliminary data.</text>
</comment>
<dbReference type="EMBL" id="WXEW01000003">
    <property type="protein sequence ID" value="NAS22272.1"/>
    <property type="molecule type" value="Genomic_DNA"/>
</dbReference>
<proteinExistence type="predicted"/>
<sequence length="166" mass="18425">MTDMTTEQERADLIESLAAQRRFLRHAVDGLTDEQARLRPTASDLCLGGIVKHVALMEAAWARFASGGAEAMQAVQVDWASQFRMEDDEQLDDLLAIWEGTATATDDLVRTLDLDQVHELPRAPWFPPGATRSARRAFTHLFGEIAQHAGHADIIRETIDGQKTMA</sequence>
<dbReference type="Gene3D" id="1.20.120.450">
    <property type="entry name" value="dinb family like domain"/>
    <property type="match status" value="1"/>
</dbReference>
<dbReference type="InterPro" id="IPR007061">
    <property type="entry name" value="MST-like"/>
</dbReference>
<dbReference type="Proteomes" id="UP000479526">
    <property type="component" value="Unassembled WGS sequence"/>
</dbReference>
<keyword evidence="2" id="KW-1185">Reference proteome</keyword>
<protein>
    <submittedName>
        <fullName evidence="1">DUF664 domain-containing protein</fullName>
    </submittedName>
</protein>
<organism evidence="1 2">
    <name type="scientific">Herbidospora solisilvae</name>
    <dbReference type="NCBI Taxonomy" id="2696284"/>
    <lineage>
        <taxon>Bacteria</taxon>
        <taxon>Bacillati</taxon>
        <taxon>Actinomycetota</taxon>
        <taxon>Actinomycetes</taxon>
        <taxon>Streptosporangiales</taxon>
        <taxon>Streptosporangiaceae</taxon>
        <taxon>Herbidospora</taxon>
    </lineage>
</organism>
<dbReference type="AlphaFoldDB" id="A0A7C9NH18"/>
<name>A0A7C9NH18_9ACTN</name>
<dbReference type="InterPro" id="IPR034660">
    <property type="entry name" value="DinB/YfiT-like"/>
</dbReference>
<evidence type="ECO:0000313" key="1">
    <source>
        <dbReference type="EMBL" id="NAS22272.1"/>
    </source>
</evidence>
<evidence type="ECO:0000313" key="2">
    <source>
        <dbReference type="Proteomes" id="UP000479526"/>
    </source>
</evidence>
<dbReference type="SUPFAM" id="SSF109854">
    <property type="entry name" value="DinB/YfiT-like putative metalloenzymes"/>
    <property type="match status" value="1"/>
</dbReference>
<gene>
    <name evidence="1" type="ORF">GT755_11320</name>
</gene>
<accession>A0A7C9NH18</accession>
<reference evidence="1 2" key="1">
    <citation type="submission" date="2020-01" db="EMBL/GenBank/DDBJ databases">
        <title>Herbidospora sp. NEAU-GS84 nov., a novel actinomycete isolated from soil.</title>
        <authorList>
            <person name="Han L."/>
        </authorList>
    </citation>
    <scope>NUCLEOTIDE SEQUENCE [LARGE SCALE GENOMIC DNA]</scope>
    <source>
        <strain evidence="1 2">NEAU-GS84</strain>
    </source>
</reference>